<evidence type="ECO:0000313" key="3">
    <source>
        <dbReference type="Proteomes" id="UP000203261"/>
    </source>
</evidence>
<organism evidence="2 3">
    <name type="scientific">Bacillus phage SP-15</name>
    <dbReference type="NCBI Taxonomy" id="1792032"/>
    <lineage>
        <taxon>Viruses</taxon>
        <taxon>Duplodnaviria</taxon>
        <taxon>Heunggongvirae</taxon>
        <taxon>Uroviricota</taxon>
        <taxon>Caudoviricetes</taxon>
        <taxon>Thornevirus</taxon>
        <taxon>Thornevirus SP15</taxon>
    </lineage>
</organism>
<dbReference type="GO" id="GO:0044183">
    <property type="term" value="F:protein folding chaperone"/>
    <property type="evidence" value="ECO:0007669"/>
    <property type="project" value="InterPro"/>
</dbReference>
<dbReference type="InterPro" id="IPR011032">
    <property type="entry name" value="GroES-like_sf"/>
</dbReference>
<dbReference type="KEGG" id="vg:29125183"/>
<dbReference type="SMART" id="SM00883">
    <property type="entry name" value="Cpn10"/>
    <property type="match status" value="1"/>
</dbReference>
<sequence length="99" mass="11071">MNHKIQPTGQNVIIEILKEEEKLGSIILPPPQKGQRDFFQARVIASGKGTYIGNKFVPNDVKEGDIVLVPRLAIKKMKVSGEDKLISYTRNIDIEAIVE</sequence>
<gene>
    <name evidence="2" type="ORF">SP15_015</name>
</gene>
<protein>
    <submittedName>
        <fullName evidence="2">Co-chaperonin GroES</fullName>
    </submittedName>
</protein>
<dbReference type="GO" id="GO:0005524">
    <property type="term" value="F:ATP binding"/>
    <property type="evidence" value="ECO:0007669"/>
    <property type="project" value="InterPro"/>
</dbReference>
<accession>A0A127AX31</accession>
<dbReference type="InterPro" id="IPR020818">
    <property type="entry name" value="Chaperonin_GroES"/>
</dbReference>
<dbReference type="Gene3D" id="2.30.33.40">
    <property type="entry name" value="GroES chaperonin"/>
    <property type="match status" value="1"/>
</dbReference>
<keyword evidence="1" id="KW-0143">Chaperone</keyword>
<reference evidence="2 3" key="1">
    <citation type="submission" date="2015-08" db="EMBL/GenBank/DDBJ databases">
        <authorList>
            <person name="Babu N.S."/>
            <person name="Beckwith C.J."/>
            <person name="Beseler K.G."/>
            <person name="Brison A."/>
            <person name="Carone J.V."/>
            <person name="Caskin T.P."/>
            <person name="Diamond M."/>
            <person name="Durham M.E."/>
            <person name="Foxe J.M."/>
            <person name="Go M."/>
            <person name="Henderson B.A."/>
            <person name="Jones I.B."/>
            <person name="McGettigan J.A."/>
            <person name="Micheletti S.J."/>
            <person name="Nasrallah M.E."/>
            <person name="Ortiz D."/>
            <person name="Piller C.R."/>
            <person name="Privatt S.R."/>
            <person name="Schneider S.L."/>
            <person name="Sharp S."/>
            <person name="Smith T.C."/>
            <person name="Stanton J.D."/>
            <person name="Ullery H.E."/>
            <person name="Wilson R.J."/>
            <person name="Serrano M.G."/>
            <person name="Buck G."/>
            <person name="Lee V."/>
            <person name="Wang Y."/>
            <person name="Carvalho R."/>
            <person name="Voegtly L."/>
            <person name="Shi R."/>
            <person name="Duckworth R."/>
            <person name="Johnson A."/>
            <person name="Loviza R."/>
            <person name="Walstead R."/>
            <person name="Shah Z."/>
            <person name="Kiflezghi M."/>
            <person name="Wade K."/>
            <person name="Ball S.L."/>
            <person name="Bradley K.W."/>
            <person name="Asai D.J."/>
            <person name="Bowman C.A."/>
            <person name="Russell D.A."/>
            <person name="Pope W.H."/>
            <person name="Jacobs-Sera D."/>
            <person name="Hendrix R.W."/>
            <person name="Hatfull G.F."/>
        </authorList>
    </citation>
    <scope>NUCLEOTIDE SEQUENCE [LARGE SCALE GENOMIC DNA]</scope>
</reference>
<dbReference type="Pfam" id="PF00166">
    <property type="entry name" value="Cpn10"/>
    <property type="match status" value="1"/>
</dbReference>
<evidence type="ECO:0000313" key="2">
    <source>
        <dbReference type="EMBL" id="AMM44814.1"/>
    </source>
</evidence>
<proteinExistence type="predicted"/>
<keyword evidence="3" id="KW-1185">Reference proteome</keyword>
<dbReference type="EMBL" id="KT624200">
    <property type="protein sequence ID" value="AMM44814.1"/>
    <property type="molecule type" value="Genomic_DNA"/>
</dbReference>
<dbReference type="Proteomes" id="UP000203261">
    <property type="component" value="Segment"/>
</dbReference>
<dbReference type="GeneID" id="29125183"/>
<evidence type="ECO:0000256" key="1">
    <source>
        <dbReference type="ARBA" id="ARBA00023186"/>
    </source>
</evidence>
<dbReference type="RefSeq" id="YP_009302403.1">
    <property type="nucleotide sequence ID" value="NC_031245.1"/>
</dbReference>
<dbReference type="SUPFAM" id="SSF50129">
    <property type="entry name" value="GroES-like"/>
    <property type="match status" value="1"/>
</dbReference>
<dbReference type="CDD" id="cd00320">
    <property type="entry name" value="cpn10"/>
    <property type="match status" value="1"/>
</dbReference>
<dbReference type="InterPro" id="IPR037124">
    <property type="entry name" value="Chaperonin_GroES_sf"/>
</dbReference>
<name>A0A127AX31_9CAUD</name>